<accession>A0A9D1HN55</accession>
<evidence type="ECO:0000259" key="6">
    <source>
        <dbReference type="SMART" id="SM00983"/>
    </source>
</evidence>
<comment type="caution">
    <text evidence="7">The sequence shown here is derived from an EMBL/GenBank/DDBJ whole genome shotgun (WGS) entry which is preliminary data.</text>
</comment>
<evidence type="ECO:0000313" key="8">
    <source>
        <dbReference type="Proteomes" id="UP000824175"/>
    </source>
</evidence>
<dbReference type="GO" id="GO:0030975">
    <property type="term" value="F:thiamine binding"/>
    <property type="evidence" value="ECO:0007669"/>
    <property type="project" value="InterPro"/>
</dbReference>
<evidence type="ECO:0000256" key="1">
    <source>
        <dbReference type="ARBA" id="ARBA00022679"/>
    </source>
</evidence>
<dbReference type="InterPro" id="IPR036759">
    <property type="entry name" value="TPK_catalytic_sf"/>
</dbReference>
<dbReference type="SMART" id="SM00983">
    <property type="entry name" value="TPK_B1_binding"/>
    <property type="match status" value="1"/>
</dbReference>
<feature type="domain" description="Thiamin pyrophosphokinase thiamin-binding" evidence="6">
    <location>
        <begin position="129"/>
        <end position="190"/>
    </location>
</feature>
<evidence type="ECO:0000256" key="3">
    <source>
        <dbReference type="ARBA" id="ARBA00022777"/>
    </source>
</evidence>
<dbReference type="PANTHER" id="PTHR41299">
    <property type="entry name" value="THIAMINE PYROPHOSPHOKINASE"/>
    <property type="match status" value="1"/>
</dbReference>
<dbReference type="InterPro" id="IPR007373">
    <property type="entry name" value="Thiamin_PyroPKinase_B1-bd"/>
</dbReference>
<keyword evidence="3" id="KW-0418">Kinase</keyword>
<reference evidence="7" key="1">
    <citation type="submission" date="2020-10" db="EMBL/GenBank/DDBJ databases">
        <authorList>
            <person name="Gilroy R."/>
        </authorList>
    </citation>
    <scope>NUCLEOTIDE SEQUENCE</scope>
    <source>
        <strain evidence="7">CHK195-11698</strain>
    </source>
</reference>
<dbReference type="InterPro" id="IPR053149">
    <property type="entry name" value="TPK"/>
</dbReference>
<dbReference type="Pfam" id="PF04265">
    <property type="entry name" value="TPK_B1_binding"/>
    <property type="match status" value="1"/>
</dbReference>
<dbReference type="InterPro" id="IPR036371">
    <property type="entry name" value="TPK_B1-bd_sf"/>
</dbReference>
<evidence type="ECO:0000256" key="2">
    <source>
        <dbReference type="ARBA" id="ARBA00022741"/>
    </source>
</evidence>
<keyword evidence="2" id="KW-0547">Nucleotide-binding</keyword>
<organism evidence="7 8">
    <name type="scientific">Candidatus Fimiplasma intestinipullorum</name>
    <dbReference type="NCBI Taxonomy" id="2840825"/>
    <lineage>
        <taxon>Bacteria</taxon>
        <taxon>Bacillati</taxon>
        <taxon>Bacillota</taxon>
        <taxon>Clostridia</taxon>
        <taxon>Eubacteriales</taxon>
        <taxon>Candidatus Fimiplasma</taxon>
    </lineage>
</organism>
<dbReference type="EMBL" id="DVMJ01000051">
    <property type="protein sequence ID" value="HIU13583.1"/>
    <property type="molecule type" value="Genomic_DNA"/>
</dbReference>
<evidence type="ECO:0000313" key="7">
    <source>
        <dbReference type="EMBL" id="HIU13583.1"/>
    </source>
</evidence>
<dbReference type="GO" id="GO:0006772">
    <property type="term" value="P:thiamine metabolic process"/>
    <property type="evidence" value="ECO:0007669"/>
    <property type="project" value="UniProtKB-UniRule"/>
</dbReference>
<sequence>MKIGIYGAGEPGPIADRNIPFIAVDGGYQALIEQGIQPVYMIGDFDSWTSRPDLQAEKVQVLPSHKDYTDTEMAILEAIKRGYDEIDLYGVTGGRLDHFVTIMRLLVRYQDYHLTIYDRFNKIYLLKPGRHEIRRLNYQYVSFFSVDRAIISLEKMAYPLDHYLLKYEDGLCVSNEILGSKGILMTDAPVFCIQSNSRL</sequence>
<dbReference type="InterPro" id="IPR007371">
    <property type="entry name" value="TPK_catalytic"/>
</dbReference>
<dbReference type="SUPFAM" id="SSF63999">
    <property type="entry name" value="Thiamin pyrophosphokinase, catalytic domain"/>
    <property type="match status" value="1"/>
</dbReference>
<dbReference type="NCBIfam" id="TIGR01378">
    <property type="entry name" value="thi_PPkinase"/>
    <property type="match status" value="1"/>
</dbReference>
<protein>
    <recommendedName>
        <fullName evidence="5">Thiamine diphosphokinase</fullName>
        <ecNumber evidence="5">2.7.6.2</ecNumber>
    </recommendedName>
</protein>
<dbReference type="EC" id="2.7.6.2" evidence="5"/>
<evidence type="ECO:0000256" key="4">
    <source>
        <dbReference type="ARBA" id="ARBA00022840"/>
    </source>
</evidence>
<dbReference type="AlphaFoldDB" id="A0A9D1HN55"/>
<keyword evidence="1 7" id="KW-0808">Transferase</keyword>
<reference evidence="7" key="2">
    <citation type="journal article" date="2021" name="PeerJ">
        <title>Extensive microbial diversity within the chicken gut microbiome revealed by metagenomics and culture.</title>
        <authorList>
            <person name="Gilroy R."/>
            <person name="Ravi A."/>
            <person name="Getino M."/>
            <person name="Pursley I."/>
            <person name="Horton D.L."/>
            <person name="Alikhan N.F."/>
            <person name="Baker D."/>
            <person name="Gharbi K."/>
            <person name="Hall N."/>
            <person name="Watson M."/>
            <person name="Adriaenssens E.M."/>
            <person name="Foster-Nyarko E."/>
            <person name="Jarju S."/>
            <person name="Secka A."/>
            <person name="Antonio M."/>
            <person name="Oren A."/>
            <person name="Chaudhuri R.R."/>
            <person name="La Ragione R."/>
            <person name="Hildebrand F."/>
            <person name="Pallen M.J."/>
        </authorList>
    </citation>
    <scope>NUCLEOTIDE SEQUENCE</scope>
    <source>
        <strain evidence="7">CHK195-11698</strain>
    </source>
</reference>
<dbReference type="GO" id="GO:0004788">
    <property type="term" value="F:thiamine diphosphokinase activity"/>
    <property type="evidence" value="ECO:0007669"/>
    <property type="project" value="UniProtKB-UniRule"/>
</dbReference>
<dbReference type="GO" id="GO:0016301">
    <property type="term" value="F:kinase activity"/>
    <property type="evidence" value="ECO:0007669"/>
    <property type="project" value="UniProtKB-KW"/>
</dbReference>
<dbReference type="InterPro" id="IPR006282">
    <property type="entry name" value="Thi_PPkinase"/>
</dbReference>
<evidence type="ECO:0000256" key="5">
    <source>
        <dbReference type="NCBIfam" id="TIGR01378"/>
    </source>
</evidence>
<dbReference type="CDD" id="cd07995">
    <property type="entry name" value="TPK"/>
    <property type="match status" value="1"/>
</dbReference>
<dbReference type="GO" id="GO:0009229">
    <property type="term" value="P:thiamine diphosphate biosynthetic process"/>
    <property type="evidence" value="ECO:0007669"/>
    <property type="project" value="InterPro"/>
</dbReference>
<keyword evidence="4" id="KW-0067">ATP-binding</keyword>
<dbReference type="Proteomes" id="UP000824175">
    <property type="component" value="Unassembled WGS sequence"/>
</dbReference>
<proteinExistence type="predicted"/>
<dbReference type="PANTHER" id="PTHR41299:SF1">
    <property type="entry name" value="THIAMINE PYROPHOSPHOKINASE"/>
    <property type="match status" value="1"/>
</dbReference>
<dbReference type="SUPFAM" id="SSF63862">
    <property type="entry name" value="Thiamin pyrophosphokinase, substrate-binding domain"/>
    <property type="match status" value="1"/>
</dbReference>
<dbReference type="Pfam" id="PF04263">
    <property type="entry name" value="TPK_catalytic"/>
    <property type="match status" value="1"/>
</dbReference>
<dbReference type="GO" id="GO:0005524">
    <property type="term" value="F:ATP binding"/>
    <property type="evidence" value="ECO:0007669"/>
    <property type="project" value="UniProtKB-KW"/>
</dbReference>
<dbReference type="Gene3D" id="3.40.50.10240">
    <property type="entry name" value="Thiamin pyrophosphokinase, catalytic domain"/>
    <property type="match status" value="1"/>
</dbReference>
<gene>
    <name evidence="7" type="ORF">IAD15_05885</name>
</gene>
<name>A0A9D1HN55_9FIRM</name>